<keyword evidence="1" id="KW-0812">Transmembrane</keyword>
<dbReference type="Proteomes" id="UP000325645">
    <property type="component" value="Unassembled WGS sequence"/>
</dbReference>
<accession>A0A5E7WJC8</accession>
<gene>
    <name evidence="2" type="ORF">PS943_04366</name>
</gene>
<name>A0A5E7WJC8_PSEFL</name>
<keyword evidence="1" id="KW-0472">Membrane</keyword>
<protein>
    <recommendedName>
        <fullName evidence="4">DoxX family protein</fullName>
    </recommendedName>
</protein>
<reference evidence="2 3" key="1">
    <citation type="submission" date="2019-09" db="EMBL/GenBank/DDBJ databases">
        <authorList>
            <person name="Chandra G."/>
            <person name="Truman W A."/>
        </authorList>
    </citation>
    <scope>NUCLEOTIDE SEQUENCE [LARGE SCALE GENOMIC DNA]</scope>
    <source>
        <strain evidence="2">PS943</strain>
    </source>
</reference>
<proteinExistence type="predicted"/>
<keyword evidence="1" id="KW-1133">Transmembrane helix</keyword>
<feature type="transmembrane region" description="Helical" evidence="1">
    <location>
        <begin position="37"/>
        <end position="63"/>
    </location>
</feature>
<evidence type="ECO:0000256" key="1">
    <source>
        <dbReference type="SAM" id="Phobius"/>
    </source>
</evidence>
<dbReference type="AlphaFoldDB" id="A0A5E7WJC8"/>
<feature type="transmembrane region" description="Helical" evidence="1">
    <location>
        <begin position="6"/>
        <end position="25"/>
    </location>
</feature>
<feature type="transmembrane region" description="Helical" evidence="1">
    <location>
        <begin position="69"/>
        <end position="87"/>
    </location>
</feature>
<dbReference type="RefSeq" id="WP_150658056.1">
    <property type="nucleotide sequence ID" value="NZ_CABVJH010000008.1"/>
</dbReference>
<evidence type="ECO:0000313" key="3">
    <source>
        <dbReference type="Proteomes" id="UP000325645"/>
    </source>
</evidence>
<sequence length="124" mass="14037">MFSSEMFNLAGRVLVTGYFLWATAFNLKAREEHQMHFASLGLPLAMLWHPLGLALQCSGAILLLIDRTAIWGGFMLIGFTLCADMLYHRFWSIDDPQERTNQKLCLYEHLALCGGMLGLMAPHF</sequence>
<evidence type="ECO:0008006" key="4">
    <source>
        <dbReference type="Google" id="ProtNLM"/>
    </source>
</evidence>
<organism evidence="2 3">
    <name type="scientific">Pseudomonas fluorescens</name>
    <dbReference type="NCBI Taxonomy" id="294"/>
    <lineage>
        <taxon>Bacteria</taxon>
        <taxon>Pseudomonadati</taxon>
        <taxon>Pseudomonadota</taxon>
        <taxon>Gammaproteobacteria</taxon>
        <taxon>Pseudomonadales</taxon>
        <taxon>Pseudomonadaceae</taxon>
        <taxon>Pseudomonas</taxon>
    </lineage>
</organism>
<dbReference type="EMBL" id="CABVJH010000008">
    <property type="protein sequence ID" value="VVQ35479.1"/>
    <property type="molecule type" value="Genomic_DNA"/>
</dbReference>
<evidence type="ECO:0000313" key="2">
    <source>
        <dbReference type="EMBL" id="VVQ35479.1"/>
    </source>
</evidence>